<name>A0A444XP40_ARAHY</name>
<dbReference type="SMR" id="A0A444XP40"/>
<feature type="transmembrane region" description="Helical" evidence="26">
    <location>
        <begin position="126"/>
        <end position="149"/>
    </location>
</feature>
<keyword evidence="7 26" id="KW-0812">Transmembrane</keyword>
<evidence type="ECO:0000256" key="11">
    <source>
        <dbReference type="ARBA" id="ARBA00022777"/>
    </source>
</evidence>
<reference evidence="31 32" key="1">
    <citation type="submission" date="2019-01" db="EMBL/GenBank/DDBJ databases">
        <title>Sequencing of cultivated peanut Arachis hypogaea provides insights into genome evolution and oil improvement.</title>
        <authorList>
            <person name="Chen X."/>
        </authorList>
    </citation>
    <scope>NUCLEOTIDE SEQUENCE [LARGE SCALE GENOMIC DNA]</scope>
    <source>
        <strain evidence="32">cv. Fuhuasheng</strain>
        <strain evidence="31">GDAAS-fuhuasheng2018</strain>
        <tissue evidence="31">Leaves</tissue>
    </source>
</reference>
<feature type="chain" id="PRO_5033431618" description="Ethylene receptor" evidence="27">
    <location>
        <begin position="31"/>
        <end position="765"/>
    </location>
</feature>
<dbReference type="GO" id="GO:0000155">
    <property type="term" value="F:phosphorelay sensor kinase activity"/>
    <property type="evidence" value="ECO:0007669"/>
    <property type="project" value="InterPro"/>
</dbReference>
<feature type="transmembrane region" description="Helical" evidence="26">
    <location>
        <begin position="86"/>
        <end position="106"/>
    </location>
</feature>
<dbReference type="Gene3D" id="1.10.287.130">
    <property type="match status" value="1"/>
</dbReference>
<evidence type="ECO:0000256" key="1">
    <source>
        <dbReference type="ARBA" id="ARBA00003286"/>
    </source>
</evidence>
<organism evidence="31 32">
    <name type="scientific">Arachis hypogaea</name>
    <name type="common">Peanut</name>
    <dbReference type="NCBI Taxonomy" id="3818"/>
    <lineage>
        <taxon>Eukaryota</taxon>
        <taxon>Viridiplantae</taxon>
        <taxon>Streptophyta</taxon>
        <taxon>Embryophyta</taxon>
        <taxon>Tracheophyta</taxon>
        <taxon>Spermatophyta</taxon>
        <taxon>Magnoliopsida</taxon>
        <taxon>eudicotyledons</taxon>
        <taxon>Gunneridae</taxon>
        <taxon>Pentapetalae</taxon>
        <taxon>rosids</taxon>
        <taxon>fabids</taxon>
        <taxon>Fabales</taxon>
        <taxon>Fabaceae</taxon>
        <taxon>Papilionoideae</taxon>
        <taxon>50 kb inversion clade</taxon>
        <taxon>dalbergioids sensu lato</taxon>
        <taxon>Dalbergieae</taxon>
        <taxon>Pterocarpus clade</taxon>
        <taxon>Arachis</taxon>
    </lineage>
</organism>
<dbReference type="PANTHER" id="PTHR24423">
    <property type="entry name" value="TWO-COMPONENT SENSOR HISTIDINE KINASE"/>
    <property type="match status" value="1"/>
</dbReference>
<comment type="subunit">
    <text evidence="4">Homodimer; disulfide-linked.</text>
</comment>
<evidence type="ECO:0000256" key="16">
    <source>
        <dbReference type="ARBA" id="ARBA00023012"/>
    </source>
</evidence>
<dbReference type="Pfam" id="PF00072">
    <property type="entry name" value="Response_reg"/>
    <property type="match status" value="1"/>
</dbReference>
<evidence type="ECO:0000256" key="6">
    <source>
        <dbReference type="ARBA" id="ARBA00022679"/>
    </source>
</evidence>
<keyword evidence="18 23" id="KW-1015">Disulfide bond</keyword>
<evidence type="ECO:0000256" key="24">
    <source>
        <dbReference type="PIRSR" id="PIRSR026389-4"/>
    </source>
</evidence>
<evidence type="ECO:0000256" key="26">
    <source>
        <dbReference type="SAM" id="Phobius"/>
    </source>
</evidence>
<evidence type="ECO:0000313" key="31">
    <source>
        <dbReference type="EMBL" id="RYQ91335.1"/>
    </source>
</evidence>
<evidence type="ECO:0000256" key="23">
    <source>
        <dbReference type="PIRSR" id="PIRSR026389-3"/>
    </source>
</evidence>
<feature type="binding site" evidence="22">
    <location>
        <position position="104"/>
    </location>
    <ligand>
        <name>Cu cation</name>
        <dbReference type="ChEBI" id="CHEBI:23378"/>
    </ligand>
</feature>
<keyword evidence="14 26" id="KW-1133">Transmembrane helix</keyword>
<evidence type="ECO:0000256" key="7">
    <source>
        <dbReference type="ARBA" id="ARBA00022692"/>
    </source>
</evidence>
<evidence type="ECO:0000256" key="2">
    <source>
        <dbReference type="ARBA" id="ARBA00004477"/>
    </source>
</evidence>
<proteinExistence type="inferred from homology"/>
<dbReference type="InterPro" id="IPR058544">
    <property type="entry name" value="ETR1_N"/>
</dbReference>
<accession>A0A444XP40</accession>
<feature type="disulfide bond" description="Interchain" evidence="23">
    <location>
        <position position="39"/>
    </location>
</feature>
<dbReference type="InterPro" id="IPR036890">
    <property type="entry name" value="HATPase_C_sf"/>
</dbReference>
<keyword evidence="32" id="KW-1185">Reference proteome</keyword>
<comment type="function">
    <text evidence="1 21">May act early in the ethylene signal transduction pathway, possibly as an ethylene receptor, or as a regulator of the pathway.</text>
</comment>
<evidence type="ECO:0000256" key="15">
    <source>
        <dbReference type="ARBA" id="ARBA00023008"/>
    </source>
</evidence>
<keyword evidence="13 21" id="KW-0067">ATP-binding</keyword>
<keyword evidence="6 21" id="KW-0808">Transferase</keyword>
<dbReference type="PROSITE" id="PS51257">
    <property type="entry name" value="PROKAR_LIPOPROTEIN"/>
    <property type="match status" value="1"/>
</dbReference>
<keyword evidence="27" id="KW-0732">Signal</keyword>
<keyword evidence="15 21" id="KW-0186">Copper</keyword>
<comment type="similarity">
    <text evidence="3 21">Belongs to the ethylene receptor family.</text>
</comment>
<feature type="signal peptide" evidence="27">
    <location>
        <begin position="1"/>
        <end position="30"/>
    </location>
</feature>
<keyword evidence="17 21" id="KW-0472">Membrane</keyword>
<feature type="domain" description="Response regulatory" evidence="29">
    <location>
        <begin position="644"/>
        <end position="760"/>
    </location>
</feature>
<dbReference type="InterPro" id="IPR036097">
    <property type="entry name" value="HisK_dim/P_sf"/>
</dbReference>
<evidence type="ECO:0000256" key="4">
    <source>
        <dbReference type="ARBA" id="ARBA00011748"/>
    </source>
</evidence>
<evidence type="ECO:0000256" key="20">
    <source>
        <dbReference type="ARBA" id="ARBA00056860"/>
    </source>
</evidence>
<dbReference type="Proteomes" id="UP000289738">
    <property type="component" value="Chromosome B09"/>
</dbReference>
<evidence type="ECO:0000256" key="14">
    <source>
        <dbReference type="ARBA" id="ARBA00022989"/>
    </source>
</evidence>
<dbReference type="Gene3D" id="3.30.450.40">
    <property type="match status" value="1"/>
</dbReference>
<dbReference type="Gene3D" id="3.30.565.10">
    <property type="entry name" value="Histidine kinase-like ATPase, C-terminal domain"/>
    <property type="match status" value="1"/>
</dbReference>
<dbReference type="SUPFAM" id="SSF55781">
    <property type="entry name" value="GAF domain-like"/>
    <property type="match status" value="1"/>
</dbReference>
<comment type="caution">
    <text evidence="25">Lacks conserved residue(s) required for the propagation of feature annotation.</text>
</comment>
<evidence type="ECO:0000256" key="27">
    <source>
        <dbReference type="SAM" id="SignalP"/>
    </source>
</evidence>
<dbReference type="GO" id="GO:0051740">
    <property type="term" value="F:ethylene binding"/>
    <property type="evidence" value="ECO:0007669"/>
    <property type="project" value="UniProtKB-UniRule"/>
</dbReference>
<feature type="binding site" evidence="22">
    <location>
        <position position="100"/>
    </location>
    <ligand>
        <name>Cu cation</name>
        <dbReference type="ChEBI" id="CHEBI:23378"/>
    </ligand>
</feature>
<keyword evidence="10 21" id="KW-0936">Ethylene signaling pathway</keyword>
<dbReference type="InterPro" id="IPR011006">
    <property type="entry name" value="CheY-like_superfamily"/>
</dbReference>
<keyword evidence="11 21" id="KW-0418">Kinase</keyword>
<evidence type="ECO:0000256" key="21">
    <source>
        <dbReference type="PIRNR" id="PIRNR026389"/>
    </source>
</evidence>
<evidence type="ECO:0000256" key="17">
    <source>
        <dbReference type="ARBA" id="ARBA00023136"/>
    </source>
</evidence>
<dbReference type="PANTHER" id="PTHR24423:SF636">
    <property type="entry name" value="ETHYLENE RECEPTOR"/>
    <property type="match status" value="1"/>
</dbReference>
<dbReference type="EMBL" id="CP031001">
    <property type="protein sequence ID" value="QHN77844.1"/>
    <property type="molecule type" value="Genomic_DNA"/>
</dbReference>
<dbReference type="GO" id="GO:0005789">
    <property type="term" value="C:endoplasmic reticulum membrane"/>
    <property type="evidence" value="ECO:0007669"/>
    <property type="project" value="UniProtKB-SubCell"/>
</dbReference>
<evidence type="ECO:0000256" key="22">
    <source>
        <dbReference type="PIRSR" id="PIRSR026389-2"/>
    </source>
</evidence>
<keyword evidence="12 21" id="KW-0256">Endoplasmic reticulum</keyword>
<evidence type="ECO:0000313" key="32">
    <source>
        <dbReference type="Proteomes" id="UP000289738"/>
    </source>
</evidence>
<dbReference type="InterPro" id="IPR003661">
    <property type="entry name" value="HisK_dim/P_dom"/>
</dbReference>
<evidence type="ECO:0000313" key="30">
    <source>
        <dbReference type="EMBL" id="QHN77844.1"/>
    </source>
</evidence>
<dbReference type="InterPro" id="IPR005467">
    <property type="entry name" value="His_kinase_dom"/>
</dbReference>
<reference evidence="30 33" key="2">
    <citation type="submission" date="2020-01" db="EMBL/GenBank/DDBJ databases">
        <title>Genome sequence of Arachis hypogaea, cultivar Shitouqi.</title>
        <authorList>
            <person name="Zhuang W."/>
            <person name="Chen H."/>
            <person name="Varshney R."/>
            <person name="Wang D."/>
            <person name="Ming R."/>
        </authorList>
    </citation>
    <scope>NUCLEOTIDE SEQUENCE [LARGE SCALE GENOMIC DNA]</scope>
    <source>
        <tissue evidence="30">Young leaf</tissue>
    </source>
</reference>
<dbReference type="CDD" id="cd16938">
    <property type="entry name" value="HATPase_ETR2_ERS2-EIN4-like"/>
    <property type="match status" value="1"/>
</dbReference>
<dbReference type="Pfam" id="PF01590">
    <property type="entry name" value="GAF"/>
    <property type="match status" value="1"/>
</dbReference>
<dbReference type="PROSITE" id="PS50109">
    <property type="entry name" value="HIS_KIN"/>
    <property type="match status" value="1"/>
</dbReference>
<dbReference type="AlphaFoldDB" id="A0A444XP40"/>
<comment type="subcellular location">
    <subcellularLocation>
        <location evidence="2">Endoplasmic reticulum membrane</location>
        <topology evidence="2">Multi-pass membrane protein</topology>
    </subcellularLocation>
</comment>
<dbReference type="GO" id="GO:0038199">
    <property type="term" value="F:ethylene receptor activity"/>
    <property type="evidence" value="ECO:0007669"/>
    <property type="project" value="UniProtKB-UniRule"/>
</dbReference>
<dbReference type="GO" id="GO:0046872">
    <property type="term" value="F:metal ion binding"/>
    <property type="evidence" value="ECO:0007669"/>
    <property type="project" value="UniProtKB-UniRule"/>
</dbReference>
<protein>
    <recommendedName>
        <fullName evidence="21">Ethylene receptor</fullName>
    </recommendedName>
</protein>
<evidence type="ECO:0000256" key="19">
    <source>
        <dbReference type="ARBA" id="ARBA00023170"/>
    </source>
</evidence>
<dbReference type="STRING" id="3818.A0A444XP40"/>
<dbReference type="InterPro" id="IPR001789">
    <property type="entry name" value="Sig_transdc_resp-reg_receiver"/>
</dbReference>
<dbReference type="SUPFAM" id="SSF52172">
    <property type="entry name" value="CheY-like"/>
    <property type="match status" value="1"/>
</dbReference>
<keyword evidence="19 21" id="KW-0675">Receptor</keyword>
<dbReference type="SMART" id="SM00065">
    <property type="entry name" value="GAF"/>
    <property type="match status" value="1"/>
</dbReference>
<evidence type="ECO:0000259" key="28">
    <source>
        <dbReference type="PROSITE" id="PS50109"/>
    </source>
</evidence>
<dbReference type="GO" id="GO:0005524">
    <property type="term" value="F:ATP binding"/>
    <property type="evidence" value="ECO:0007669"/>
    <property type="project" value="UniProtKB-UniRule"/>
</dbReference>
<dbReference type="SMART" id="SM00448">
    <property type="entry name" value="REC"/>
    <property type="match status" value="1"/>
</dbReference>
<evidence type="ECO:0000313" key="33">
    <source>
        <dbReference type="Proteomes" id="UP000464620"/>
    </source>
</evidence>
<evidence type="ECO:0000256" key="9">
    <source>
        <dbReference type="ARBA" id="ARBA00022741"/>
    </source>
</evidence>
<dbReference type="InterPro" id="IPR029016">
    <property type="entry name" value="GAF-like_dom_sf"/>
</dbReference>
<dbReference type="Pfam" id="PF00512">
    <property type="entry name" value="HisKA"/>
    <property type="match status" value="1"/>
</dbReference>
<dbReference type="PIRSF" id="PIRSF026389">
    <property type="entry name" value="Ethyln_sen_HK"/>
    <property type="match status" value="1"/>
</dbReference>
<comment type="cofactor">
    <cofactor evidence="22">
        <name>Cu cation</name>
        <dbReference type="ChEBI" id="CHEBI:23378"/>
    </cofactor>
    <text evidence="22">Binds 1 copper ion per dimer.</text>
</comment>
<feature type="disulfide bond" description="Interchain" evidence="23">
    <location>
        <position position="41"/>
    </location>
</feature>
<sequence>MLRVICGMETRVGRSIVLLFLLVVLGCVSGNDSGEYDNCNCDDEEGILSIQNILVGQKVSDFLISIAYFSIPIELLYFVSRSNVPFKLLFLQFIAFIVLCGLTHLLNTYSYHGPPSFQLVVCLTVAKFLTALVSCATALTLPPLIPLLLKVKIRELFLRQNVLELDQEVGMMKKQKETSLHVRMLTREIRKSLDKHTILYTTLVELSKALDLDNCAVWMPDEERREMHLTHELKASPSRDFRNYVPRNDSDVLDIKMNRGVRILRPESALGIASNGGHGGTGGAVAAVRMPMLRVSNFKGGTPEKVETCYALLVLVLPKSNLRVWTNQELEIVEVVADQVAVALSHAFILEESQRMRQKLAEQNRVLQQARKDAMMASQARKAFQKVMSHGMRRPMHSTLGLLSLLQDENMRPEQKIIGNSMLKVSRVLSNLINDVVGISENEKGSFPLDMKPFLLHSMLKEAACIAKCLCVYKGFGLEIDVQKSLPDLVVGDDERALQVILHMIGDLLNTYDQGNLKFRVFLESYGGDKDDKINEAWNMRNQNDYVHIKFDFQVISSSQSEELVPTINYASRGYHNNEQTEGMCFSLYRKLVEMMQGYIWISPNPQCLPQGMTLLLKFRKAPPLGKSIVAPRDYLNSQFKGLKVVLADDDCVNRIVTKKLLEKLGCQVTAVSSGFECLSAISASNNSFRIILLELHMHDMDGSDVAGRIRNFHKWPLIVALLSSAEEHEKQRCIQVGINGFVHKPVQLHEMADELGRVLQRAGA</sequence>
<gene>
    <name evidence="31" type="ORF">Ahy_B09g097234</name>
    <name evidence="30" type="ORF">DS421_19g656360</name>
</gene>
<feature type="domain" description="Histidine kinase" evidence="28">
    <location>
        <begin position="387"/>
        <end position="623"/>
    </location>
</feature>
<evidence type="ECO:0000256" key="5">
    <source>
        <dbReference type="ARBA" id="ARBA00022553"/>
    </source>
</evidence>
<dbReference type="EMBL" id="SDMP01000019">
    <property type="protein sequence ID" value="RYQ91335.1"/>
    <property type="molecule type" value="Genomic_DNA"/>
</dbReference>
<evidence type="ECO:0000256" key="25">
    <source>
        <dbReference type="PROSITE-ProRule" id="PRU00169"/>
    </source>
</evidence>
<keyword evidence="8 21" id="KW-0479">Metal-binding</keyword>
<dbReference type="Pfam" id="PF25487">
    <property type="entry name" value="ETR1_N"/>
    <property type="match status" value="1"/>
</dbReference>
<evidence type="ECO:0000256" key="10">
    <source>
        <dbReference type="ARBA" id="ARBA00022745"/>
    </source>
</evidence>
<dbReference type="Gramene" id="arahy.Tifrunner.gnm2.ann2.Ah19g303000.1">
    <property type="protein sequence ID" value="arahy.Tifrunner.gnm2.ann2.Ah19g303000.1-CDS"/>
    <property type="gene ID" value="arahy.Tifrunner.gnm2.ann2.Ah19g303000"/>
</dbReference>
<dbReference type="OrthoDB" id="60033at2759"/>
<evidence type="ECO:0000256" key="13">
    <source>
        <dbReference type="ARBA" id="ARBA00022840"/>
    </source>
</evidence>
<dbReference type="InterPro" id="IPR014525">
    <property type="entry name" value="ETR"/>
</dbReference>
<dbReference type="GO" id="GO:0004674">
    <property type="term" value="F:protein serine/threonine kinase activity"/>
    <property type="evidence" value="ECO:0007669"/>
    <property type="project" value="UniProtKB-ARBA"/>
</dbReference>
<evidence type="ECO:0000256" key="3">
    <source>
        <dbReference type="ARBA" id="ARBA00009842"/>
    </source>
</evidence>
<feature type="cross-link" description="Glycyl lysine isopeptide (Lys-Gly) (interchain with G-Cter in ubiquitin)" evidence="24">
    <location>
        <position position="745"/>
    </location>
</feature>
<keyword evidence="9 21" id="KW-0547">Nucleotide-binding</keyword>
<dbReference type="PROSITE" id="PS50110">
    <property type="entry name" value="RESPONSE_REGULATORY"/>
    <property type="match status" value="1"/>
</dbReference>
<dbReference type="Proteomes" id="UP000464620">
    <property type="component" value="Chromosome B09"/>
</dbReference>
<dbReference type="InterPro" id="IPR003018">
    <property type="entry name" value="GAF"/>
</dbReference>
<dbReference type="CDD" id="cd00082">
    <property type="entry name" value="HisKA"/>
    <property type="match status" value="1"/>
</dbReference>
<keyword evidence="16 21" id="KW-0902">Two-component regulatory system</keyword>
<comment type="function">
    <text evidence="20">Ethylene receptor related to bacterial two-component regulators. Acts as a redundant negative regulator of ethylene signaling.</text>
</comment>
<evidence type="ECO:0000256" key="12">
    <source>
        <dbReference type="ARBA" id="ARBA00022824"/>
    </source>
</evidence>
<dbReference type="SUPFAM" id="SSF47384">
    <property type="entry name" value="Homodimeric domain of signal transducing histidine kinase"/>
    <property type="match status" value="1"/>
</dbReference>
<evidence type="ECO:0000256" key="8">
    <source>
        <dbReference type="ARBA" id="ARBA00022723"/>
    </source>
</evidence>
<evidence type="ECO:0000259" key="29">
    <source>
        <dbReference type="PROSITE" id="PS50110"/>
    </source>
</evidence>
<evidence type="ECO:0000256" key="18">
    <source>
        <dbReference type="ARBA" id="ARBA00023157"/>
    </source>
</evidence>
<dbReference type="SMART" id="SM00388">
    <property type="entry name" value="HisKA"/>
    <property type="match status" value="1"/>
</dbReference>
<dbReference type="FunFam" id="1.10.287.130:FF:000087">
    <property type="entry name" value="Ethylene receptor 4"/>
    <property type="match status" value="1"/>
</dbReference>
<dbReference type="Gene3D" id="3.40.50.2300">
    <property type="match status" value="1"/>
</dbReference>
<keyword evidence="5" id="KW-0597">Phosphoprotein</keyword>
<dbReference type="GO" id="GO:0010105">
    <property type="term" value="P:negative regulation of ethylene-activated signaling pathway"/>
    <property type="evidence" value="ECO:0007669"/>
    <property type="project" value="UniProtKB-ARBA"/>
</dbReference>